<dbReference type="PROSITE" id="PS50275">
    <property type="entry name" value="SAC"/>
    <property type="match status" value="1"/>
</dbReference>
<name>A0ABM4UKZ2_COFAR</name>
<evidence type="ECO:0000313" key="4">
    <source>
        <dbReference type="RefSeq" id="XP_071907957.1"/>
    </source>
</evidence>
<dbReference type="InterPro" id="IPR002013">
    <property type="entry name" value="SAC_dom"/>
</dbReference>
<feature type="domain" description="SAC" evidence="2">
    <location>
        <begin position="129"/>
        <end position="455"/>
    </location>
</feature>
<dbReference type="PANTHER" id="PTHR45662:SF10">
    <property type="entry name" value="PHOSPHOINOSITIDE PHOSPHATASE SAC8"/>
    <property type="match status" value="1"/>
</dbReference>
<protein>
    <submittedName>
        <fullName evidence="4">Phosphoinositide phosphatase SAC8-like isoform X2</fullName>
    </submittedName>
</protein>
<keyword evidence="1" id="KW-1133">Transmembrane helix</keyword>
<feature type="transmembrane region" description="Helical" evidence="1">
    <location>
        <begin position="524"/>
        <end position="545"/>
    </location>
</feature>
<sequence length="592" mass="66865">MEIQESSPCHFKLWSELELHEFSDRFVIKPVESPDQGFSLSRFDGNIEQLDGDLGNTSGKVSTIYGVAGTIRLLAGLHVLVITSRKEVGTFLGYPVYRVMSMKFLSCNEASKFLTNQEKKDESYFMTLLKVVESTMGLYYSYDTDITLNLQRRFKLADGWMSKPIWKQADPRFVWNRNILEELIEKKVDGFIIPLIQGSFQTGLLKLKNSPATVTLISRRCTRRLGTRMWRRGANLEGDTANFIETEQLLEFEGARISFLQIRGSIPLLWEQIVDLSYKPRLNIIDHDQTSKVVERHFSDLCQRYGDILVADLTDKNGDEGRLSMAYAAEMEKLQNIRYVSFDFHHSCGNSNFDNIELLYDQIAEDFEKQGYFFIGKEGEVLSEQKGIMRTNCVDCLDRTNVTQSFLARKCLNSQLQRVGILSSTDCISMFSEDFEIFKNLWVDQGDEISLEYSGTHALKRDLVRYGKQTMAGMIKDGISALSRYYLNNFQDGIRQDAIDLISGRCDVNTSRPSSAQLNGFETFSYIPVASALLIGGLTVTSITLNQVGVAGRNAQTIVSSVICAGVTAGLMAVVKSNGRQICSKPRLCRLI</sequence>
<keyword evidence="1" id="KW-0472">Membrane</keyword>
<gene>
    <name evidence="4" type="primary">LOC113693648</name>
</gene>
<dbReference type="PANTHER" id="PTHR45662">
    <property type="entry name" value="PHOSPHATIDYLINOSITIDE PHOSPHATASE SAC1"/>
    <property type="match status" value="1"/>
</dbReference>
<dbReference type="GeneID" id="113693648"/>
<keyword evidence="3" id="KW-1185">Reference proteome</keyword>
<reference evidence="4" key="1">
    <citation type="submission" date="2025-08" db="UniProtKB">
        <authorList>
            <consortium name="RefSeq"/>
        </authorList>
    </citation>
    <scope>IDENTIFICATION</scope>
    <source>
        <tissue evidence="4">Leaves</tissue>
    </source>
</reference>
<dbReference type="Pfam" id="PF02383">
    <property type="entry name" value="Syja_N"/>
    <property type="match status" value="1"/>
</dbReference>
<evidence type="ECO:0000256" key="1">
    <source>
        <dbReference type="SAM" id="Phobius"/>
    </source>
</evidence>
<feature type="transmembrane region" description="Helical" evidence="1">
    <location>
        <begin position="557"/>
        <end position="575"/>
    </location>
</feature>
<proteinExistence type="predicted"/>
<dbReference type="Proteomes" id="UP001652660">
    <property type="component" value="Chromosome 6c"/>
</dbReference>
<evidence type="ECO:0000259" key="2">
    <source>
        <dbReference type="PROSITE" id="PS50275"/>
    </source>
</evidence>
<evidence type="ECO:0000313" key="3">
    <source>
        <dbReference type="Proteomes" id="UP001652660"/>
    </source>
</evidence>
<organism evidence="3 4">
    <name type="scientific">Coffea arabica</name>
    <name type="common">Arabian coffee</name>
    <dbReference type="NCBI Taxonomy" id="13443"/>
    <lineage>
        <taxon>Eukaryota</taxon>
        <taxon>Viridiplantae</taxon>
        <taxon>Streptophyta</taxon>
        <taxon>Embryophyta</taxon>
        <taxon>Tracheophyta</taxon>
        <taxon>Spermatophyta</taxon>
        <taxon>Magnoliopsida</taxon>
        <taxon>eudicotyledons</taxon>
        <taxon>Gunneridae</taxon>
        <taxon>Pentapetalae</taxon>
        <taxon>asterids</taxon>
        <taxon>lamiids</taxon>
        <taxon>Gentianales</taxon>
        <taxon>Rubiaceae</taxon>
        <taxon>Ixoroideae</taxon>
        <taxon>Gardenieae complex</taxon>
        <taxon>Bertiereae - Coffeeae clade</taxon>
        <taxon>Coffeeae</taxon>
        <taxon>Coffea</taxon>
    </lineage>
</organism>
<keyword evidence="1" id="KW-0812">Transmembrane</keyword>
<dbReference type="RefSeq" id="XP_071907957.1">
    <property type="nucleotide sequence ID" value="XM_072051856.1"/>
</dbReference>
<accession>A0ABM4UKZ2</accession>